<keyword evidence="2" id="KW-1185">Reference proteome</keyword>
<reference evidence="1" key="1">
    <citation type="submission" date="2020-09" db="EMBL/GenBank/DDBJ databases">
        <title>Genome-Enabled Discovery of Anthraquinone Biosynthesis in Senna tora.</title>
        <authorList>
            <person name="Kang S.-H."/>
            <person name="Pandey R.P."/>
            <person name="Lee C.-M."/>
            <person name="Sim J.-S."/>
            <person name="Jeong J.-T."/>
            <person name="Choi B.-S."/>
            <person name="Jung M."/>
            <person name="Ginzburg D."/>
            <person name="Zhao K."/>
            <person name="Won S.Y."/>
            <person name="Oh T.-J."/>
            <person name="Yu Y."/>
            <person name="Kim N.-H."/>
            <person name="Lee O.R."/>
            <person name="Lee T.-H."/>
            <person name="Bashyal P."/>
            <person name="Kim T.-S."/>
            <person name="Lee W.-H."/>
            <person name="Kawkins C."/>
            <person name="Kim C.-K."/>
            <person name="Kim J.S."/>
            <person name="Ahn B.O."/>
            <person name="Rhee S.Y."/>
            <person name="Sohng J.K."/>
        </authorList>
    </citation>
    <scope>NUCLEOTIDE SEQUENCE</scope>
    <source>
        <tissue evidence="1">Leaf</tissue>
    </source>
</reference>
<evidence type="ECO:0000313" key="1">
    <source>
        <dbReference type="EMBL" id="KAF7827549.1"/>
    </source>
</evidence>
<name>A0A834U0Z1_9FABA</name>
<gene>
    <name evidence="1" type="ORF">G2W53_018713</name>
</gene>
<sequence length="30" mass="3368">MKIGAYVVERRDVLDESCDVHALNCSLEVC</sequence>
<evidence type="ECO:0000313" key="2">
    <source>
        <dbReference type="Proteomes" id="UP000634136"/>
    </source>
</evidence>
<proteinExistence type="predicted"/>
<protein>
    <submittedName>
        <fullName evidence="1">Uncharacterized protein</fullName>
    </submittedName>
</protein>
<organism evidence="1 2">
    <name type="scientific">Senna tora</name>
    <dbReference type="NCBI Taxonomy" id="362788"/>
    <lineage>
        <taxon>Eukaryota</taxon>
        <taxon>Viridiplantae</taxon>
        <taxon>Streptophyta</taxon>
        <taxon>Embryophyta</taxon>
        <taxon>Tracheophyta</taxon>
        <taxon>Spermatophyta</taxon>
        <taxon>Magnoliopsida</taxon>
        <taxon>eudicotyledons</taxon>
        <taxon>Gunneridae</taxon>
        <taxon>Pentapetalae</taxon>
        <taxon>rosids</taxon>
        <taxon>fabids</taxon>
        <taxon>Fabales</taxon>
        <taxon>Fabaceae</taxon>
        <taxon>Caesalpinioideae</taxon>
        <taxon>Cassia clade</taxon>
        <taxon>Senna</taxon>
    </lineage>
</organism>
<dbReference type="Proteomes" id="UP000634136">
    <property type="component" value="Unassembled WGS sequence"/>
</dbReference>
<dbReference type="EMBL" id="JAAIUW010000006">
    <property type="protein sequence ID" value="KAF7827549.1"/>
    <property type="molecule type" value="Genomic_DNA"/>
</dbReference>
<accession>A0A834U0Z1</accession>
<comment type="caution">
    <text evidence="1">The sequence shown here is derived from an EMBL/GenBank/DDBJ whole genome shotgun (WGS) entry which is preliminary data.</text>
</comment>
<dbReference type="AlphaFoldDB" id="A0A834U0Z1"/>